<feature type="transmembrane region" description="Helical" evidence="1">
    <location>
        <begin position="12"/>
        <end position="30"/>
    </location>
</feature>
<protein>
    <submittedName>
        <fullName evidence="2">Uncharacterized protein</fullName>
    </submittedName>
</protein>
<gene>
    <name evidence="2" type="ORF">T190115A13A_100142</name>
</gene>
<evidence type="ECO:0000313" key="3">
    <source>
        <dbReference type="Proteomes" id="UP001497602"/>
    </source>
</evidence>
<proteinExistence type="predicted"/>
<keyword evidence="1" id="KW-1133">Transmembrane helix</keyword>
<dbReference type="Proteomes" id="UP001497602">
    <property type="component" value="Unassembled WGS sequence"/>
</dbReference>
<accession>A0ABP1F7Y6</accession>
<comment type="caution">
    <text evidence="2">The sequence shown here is derived from an EMBL/GenBank/DDBJ whole genome shotgun (WGS) entry which is preliminary data.</text>
</comment>
<name>A0ABP1F7Y6_9FLAO</name>
<keyword evidence="1" id="KW-0812">Transmembrane</keyword>
<keyword evidence="1" id="KW-0472">Membrane</keyword>
<evidence type="ECO:0000313" key="2">
    <source>
        <dbReference type="EMBL" id="CAL2104854.1"/>
    </source>
</evidence>
<keyword evidence="3" id="KW-1185">Reference proteome</keyword>
<evidence type="ECO:0000256" key="1">
    <source>
        <dbReference type="SAM" id="Phobius"/>
    </source>
</evidence>
<reference evidence="2 3" key="1">
    <citation type="submission" date="2024-05" db="EMBL/GenBank/DDBJ databases">
        <authorList>
            <person name="Duchaud E."/>
        </authorList>
    </citation>
    <scope>NUCLEOTIDE SEQUENCE [LARGE SCALE GENOMIC DNA]</scope>
    <source>
        <strain evidence="2">Ena-SAMPLE-TAB-13-05-2024-13:56:06:370-140305</strain>
    </source>
</reference>
<sequence length="47" mass="5670">MINYFPTRRLFFNYVTKTCFFLFAITHTTINQTIKFKKNKSSHSVSF</sequence>
<organism evidence="2 3">
    <name type="scientific">Tenacibaculum vairaonense</name>
    <dbReference type="NCBI Taxonomy" id="3137860"/>
    <lineage>
        <taxon>Bacteria</taxon>
        <taxon>Pseudomonadati</taxon>
        <taxon>Bacteroidota</taxon>
        <taxon>Flavobacteriia</taxon>
        <taxon>Flavobacteriales</taxon>
        <taxon>Flavobacteriaceae</taxon>
        <taxon>Tenacibaculum</taxon>
    </lineage>
</organism>
<dbReference type="EMBL" id="CAXJRC010000001">
    <property type="protein sequence ID" value="CAL2104854.1"/>
    <property type="molecule type" value="Genomic_DNA"/>
</dbReference>